<dbReference type="SUPFAM" id="SSF54427">
    <property type="entry name" value="NTF2-like"/>
    <property type="match status" value="1"/>
</dbReference>
<dbReference type="KEGG" id="ppsr:I6J18_22705"/>
<feature type="domain" description="DUF4440" evidence="1">
    <location>
        <begin position="9"/>
        <end position="120"/>
    </location>
</feature>
<proteinExistence type="predicted"/>
<protein>
    <submittedName>
        <fullName evidence="2">SgcJ/EcaC family oxidoreductase</fullName>
    </submittedName>
</protein>
<name>A0A974S080_PERPY</name>
<dbReference type="Gene3D" id="3.10.450.50">
    <property type="match status" value="1"/>
</dbReference>
<dbReference type="Pfam" id="PF14534">
    <property type="entry name" value="DUF4440"/>
    <property type="match status" value="1"/>
</dbReference>
<evidence type="ECO:0000313" key="2">
    <source>
        <dbReference type="EMBL" id="QQT00342.1"/>
    </source>
</evidence>
<gene>
    <name evidence="2" type="ORF">I6J18_22705</name>
</gene>
<evidence type="ECO:0000313" key="3">
    <source>
        <dbReference type="Proteomes" id="UP000595254"/>
    </source>
</evidence>
<accession>A0A974S080</accession>
<organism evidence="2 3">
    <name type="scientific">Peribacillus psychrosaccharolyticus</name>
    <name type="common">Bacillus psychrosaccharolyticus</name>
    <dbReference type="NCBI Taxonomy" id="1407"/>
    <lineage>
        <taxon>Bacteria</taxon>
        <taxon>Bacillati</taxon>
        <taxon>Bacillota</taxon>
        <taxon>Bacilli</taxon>
        <taxon>Bacillales</taxon>
        <taxon>Bacillaceae</taxon>
        <taxon>Peribacillus</taxon>
    </lineage>
</organism>
<sequence length="151" mass="17175">MESNSLKEVQAVYKQLLDAWNNRNARGMADLFTEDGESIGFDGSQSVGREEIFSHLNPIFEHHQTARFVSKVNDVHFLSSDIVILRAIAGMLPPQSNDINPNVNTHHTLIVVKKEGNWRIQLFQNTPAQFHGRPELVEQMTEELKALLKEL</sequence>
<keyword evidence="3" id="KW-1185">Reference proteome</keyword>
<evidence type="ECO:0000259" key="1">
    <source>
        <dbReference type="Pfam" id="PF14534"/>
    </source>
</evidence>
<dbReference type="NCBIfam" id="TIGR02246">
    <property type="entry name" value="SgcJ/EcaC family oxidoreductase"/>
    <property type="match status" value="1"/>
</dbReference>
<dbReference type="InterPro" id="IPR011944">
    <property type="entry name" value="Steroid_delta5-4_isomerase"/>
</dbReference>
<reference evidence="2 3" key="1">
    <citation type="submission" date="2021-01" db="EMBL/GenBank/DDBJ databases">
        <title>FDA dAtabase for Regulatory Grade micrObial Sequences (FDA-ARGOS): Supporting development and validation of Infectious Disease Dx tests.</title>
        <authorList>
            <person name="Nelson B."/>
            <person name="Plummer A."/>
            <person name="Tallon L."/>
            <person name="Sadzewicz L."/>
            <person name="Zhao X."/>
            <person name="Boylan J."/>
            <person name="Ott S."/>
            <person name="Bowen H."/>
            <person name="Vavikolanu K."/>
            <person name="Mehta A."/>
            <person name="Aluvathingal J."/>
            <person name="Nadendla S."/>
            <person name="Myers T."/>
            <person name="Yan Y."/>
            <person name="Sichtig H."/>
        </authorList>
    </citation>
    <scope>NUCLEOTIDE SEQUENCE [LARGE SCALE GENOMIC DNA]</scope>
    <source>
        <strain evidence="2 3">FDAARGOS_1161</strain>
    </source>
</reference>
<dbReference type="EMBL" id="CP068053">
    <property type="protein sequence ID" value="QQT00342.1"/>
    <property type="molecule type" value="Genomic_DNA"/>
</dbReference>
<dbReference type="Proteomes" id="UP000595254">
    <property type="component" value="Chromosome"/>
</dbReference>
<dbReference type="AlphaFoldDB" id="A0A974S080"/>
<dbReference type="InterPro" id="IPR027843">
    <property type="entry name" value="DUF4440"/>
</dbReference>
<dbReference type="RefSeq" id="WP_040373538.1">
    <property type="nucleotide sequence ID" value="NZ_CP068053.1"/>
</dbReference>
<dbReference type="InterPro" id="IPR032710">
    <property type="entry name" value="NTF2-like_dom_sf"/>
</dbReference>